<dbReference type="Gene3D" id="3.30.420.40">
    <property type="match status" value="1"/>
</dbReference>
<comment type="similarity">
    <text evidence="1">Belongs to the eukaryotic-type N-acetylglucosamine kinase family.</text>
</comment>
<dbReference type="EMBL" id="JASPKY010001802">
    <property type="protein sequence ID" value="KAK9674594.1"/>
    <property type="molecule type" value="Genomic_DNA"/>
</dbReference>
<protein>
    <recommendedName>
        <fullName evidence="3">N-acetyl-D-glucosamine kinase</fullName>
        <ecNumber evidence="2">2.7.1.59</ecNumber>
    </recommendedName>
    <alternativeName>
        <fullName evidence="4">GlcNAc kinase</fullName>
    </alternativeName>
</protein>
<dbReference type="PANTHER" id="PTHR12862">
    <property type="entry name" value="BADF TYPE ATPASE DOMAIN-CONTAINING PROTEIN"/>
    <property type="match status" value="1"/>
</dbReference>
<dbReference type="SUPFAM" id="SSF53067">
    <property type="entry name" value="Actin-like ATPase domain"/>
    <property type="match status" value="2"/>
</dbReference>
<dbReference type="Proteomes" id="UP001458880">
    <property type="component" value="Unassembled WGS sequence"/>
</dbReference>
<dbReference type="Pfam" id="PF01869">
    <property type="entry name" value="BcrAD_BadFG"/>
    <property type="match status" value="1"/>
</dbReference>
<evidence type="ECO:0000313" key="7">
    <source>
        <dbReference type="Proteomes" id="UP001458880"/>
    </source>
</evidence>
<dbReference type="EC" id="2.7.1.59" evidence="2"/>
<organism evidence="6 7">
    <name type="scientific">Popillia japonica</name>
    <name type="common">Japanese beetle</name>
    <dbReference type="NCBI Taxonomy" id="7064"/>
    <lineage>
        <taxon>Eukaryota</taxon>
        <taxon>Metazoa</taxon>
        <taxon>Ecdysozoa</taxon>
        <taxon>Arthropoda</taxon>
        <taxon>Hexapoda</taxon>
        <taxon>Insecta</taxon>
        <taxon>Pterygota</taxon>
        <taxon>Neoptera</taxon>
        <taxon>Endopterygota</taxon>
        <taxon>Coleoptera</taxon>
        <taxon>Polyphaga</taxon>
        <taxon>Scarabaeiformia</taxon>
        <taxon>Scarabaeidae</taxon>
        <taxon>Rutelinae</taxon>
        <taxon>Popillia</taxon>
    </lineage>
</organism>
<evidence type="ECO:0000256" key="1">
    <source>
        <dbReference type="ARBA" id="ARBA00006198"/>
    </source>
</evidence>
<keyword evidence="7" id="KW-1185">Reference proteome</keyword>
<dbReference type="GO" id="GO:0045127">
    <property type="term" value="F:N-acetylglucosamine kinase activity"/>
    <property type="evidence" value="ECO:0007669"/>
    <property type="project" value="UniProtKB-EC"/>
</dbReference>
<gene>
    <name evidence="6" type="ORF">QE152_g41019</name>
</gene>
<accession>A0AAW1HEV3</accession>
<sequence>MKTGLSTVLSNGATYSTLLLLDAEGQVLSETTGPGTNHFLLGMTECRNRIATMVNNAKNDLQIPETTPLTALGLSLSGCELEETNQELVRGLLEFYPNLSERYAIGSDTEGSVAATSRSGGVTCIAGTGSNTLLINPDGSRAQCGGWGYLLGDEGSAYKIALRAVKACFDDLDGFSPAPHPIQRVWSTVQEHFNVDCKESILQHFYTKFDKPFIASIAKKLANCANDGDKLSQLFFHEAGTDLAQALSAVIPKASPELTNREGGIHILCVGSVWLSWALLKPGFISYLMDNTNIEDMTLMRMTATMAIGAAYMAADKLDINLKRNYSKNYNVMFRFRRRDY</sequence>
<dbReference type="InterPro" id="IPR039758">
    <property type="entry name" value="NAGK-like"/>
</dbReference>
<dbReference type="AlphaFoldDB" id="A0AAW1HEV3"/>
<comment type="caution">
    <text evidence="6">The sequence shown here is derived from an EMBL/GenBank/DDBJ whole genome shotgun (WGS) entry which is preliminary data.</text>
</comment>
<reference evidence="6 7" key="1">
    <citation type="journal article" date="2024" name="BMC Genomics">
        <title>De novo assembly and annotation of Popillia japonica's genome with initial clues to its potential as an invasive pest.</title>
        <authorList>
            <person name="Cucini C."/>
            <person name="Boschi S."/>
            <person name="Funari R."/>
            <person name="Cardaioli E."/>
            <person name="Iannotti N."/>
            <person name="Marturano G."/>
            <person name="Paoli F."/>
            <person name="Bruttini M."/>
            <person name="Carapelli A."/>
            <person name="Frati F."/>
            <person name="Nardi F."/>
        </authorList>
    </citation>
    <scope>NUCLEOTIDE SEQUENCE [LARGE SCALE GENOMIC DNA]</scope>
    <source>
        <strain evidence="6">DMR45628</strain>
    </source>
</reference>
<proteinExistence type="inferred from homology"/>
<evidence type="ECO:0000256" key="3">
    <source>
        <dbReference type="ARBA" id="ARBA00014974"/>
    </source>
</evidence>
<dbReference type="InterPro" id="IPR002731">
    <property type="entry name" value="ATPase_BadF"/>
</dbReference>
<feature type="domain" description="ATPase BadF/BadG/BcrA/BcrD type" evidence="5">
    <location>
        <begin position="12"/>
        <end position="281"/>
    </location>
</feature>
<dbReference type="InterPro" id="IPR043129">
    <property type="entry name" value="ATPase_NBD"/>
</dbReference>
<dbReference type="CDD" id="cd24078">
    <property type="entry name" value="ASKHA_NBD_NAGK_meta"/>
    <property type="match status" value="1"/>
</dbReference>
<evidence type="ECO:0000256" key="2">
    <source>
        <dbReference type="ARBA" id="ARBA00012122"/>
    </source>
</evidence>
<evidence type="ECO:0000313" key="6">
    <source>
        <dbReference type="EMBL" id="KAK9674594.1"/>
    </source>
</evidence>
<evidence type="ECO:0000259" key="5">
    <source>
        <dbReference type="Pfam" id="PF01869"/>
    </source>
</evidence>
<name>A0AAW1HEV3_POPJA</name>
<dbReference type="PANTHER" id="PTHR12862:SF0">
    <property type="entry name" value="N-ACETYL-D-GLUCOSAMINE KINASE"/>
    <property type="match status" value="1"/>
</dbReference>
<evidence type="ECO:0000256" key="4">
    <source>
        <dbReference type="ARBA" id="ARBA00031123"/>
    </source>
</evidence>